<keyword evidence="6 10" id="KW-0067">ATP-binding</keyword>
<dbReference type="PANTHER" id="PTHR11815">
    <property type="entry name" value="SUCCINYL-COA SYNTHETASE BETA CHAIN"/>
    <property type="match status" value="1"/>
</dbReference>
<evidence type="ECO:0000256" key="1">
    <source>
        <dbReference type="ARBA" id="ARBA00009182"/>
    </source>
</evidence>
<gene>
    <name evidence="10" type="primary">sucC</name>
    <name evidence="12" type="ORF">BW247_13340</name>
</gene>
<dbReference type="Gene3D" id="3.30.1490.20">
    <property type="entry name" value="ATP-grasp fold, A domain"/>
    <property type="match status" value="1"/>
</dbReference>
<dbReference type="GO" id="GO:0006104">
    <property type="term" value="P:succinyl-CoA metabolic process"/>
    <property type="evidence" value="ECO:0007669"/>
    <property type="project" value="TreeGrafter"/>
</dbReference>
<dbReference type="OrthoDB" id="9802602at2"/>
<dbReference type="InterPro" id="IPR017866">
    <property type="entry name" value="Succ-CoA_synthase_bsu_CS"/>
</dbReference>
<dbReference type="InterPro" id="IPR005811">
    <property type="entry name" value="SUCC_ACL_C"/>
</dbReference>
<dbReference type="SUPFAM" id="SSF56059">
    <property type="entry name" value="Glutathione synthetase ATP-binding domain-like"/>
    <property type="match status" value="1"/>
</dbReference>
<comment type="function">
    <text evidence="10">Succinyl-CoA synthetase functions in the citric acid cycle (TCA), coupling the hydrolysis of succinyl-CoA to the synthesis of either ATP or GTP and thus represents the only step of substrate-level phosphorylation in the TCA. The beta subunit provides nucleotide specificity of the enzyme and binds the substrate succinate, while the binding sites for coenzyme A and phosphate are found in the alpha subunit.</text>
</comment>
<evidence type="ECO:0000313" key="12">
    <source>
        <dbReference type="EMBL" id="APZ43954.1"/>
    </source>
</evidence>
<evidence type="ECO:0000256" key="4">
    <source>
        <dbReference type="ARBA" id="ARBA00022723"/>
    </source>
</evidence>
<proteinExistence type="inferred from homology"/>
<dbReference type="GO" id="GO:0042709">
    <property type="term" value="C:succinate-CoA ligase complex"/>
    <property type="evidence" value="ECO:0007669"/>
    <property type="project" value="UniProtKB-ARBA"/>
</dbReference>
<dbReference type="Pfam" id="PF08442">
    <property type="entry name" value="ATP-grasp_2"/>
    <property type="match status" value="1"/>
</dbReference>
<evidence type="ECO:0000313" key="13">
    <source>
        <dbReference type="Proteomes" id="UP000243807"/>
    </source>
</evidence>
<evidence type="ECO:0000259" key="11">
    <source>
        <dbReference type="PROSITE" id="PS50975"/>
    </source>
</evidence>
<dbReference type="NCBIfam" id="NF001913">
    <property type="entry name" value="PRK00696.1"/>
    <property type="match status" value="1"/>
</dbReference>
<dbReference type="SUPFAM" id="SSF52210">
    <property type="entry name" value="Succinyl-CoA synthetase domains"/>
    <property type="match status" value="1"/>
</dbReference>
<comment type="cofactor">
    <cofactor evidence="10">
        <name>Mg(2+)</name>
        <dbReference type="ChEBI" id="CHEBI:18420"/>
    </cofactor>
    <text evidence="10">Binds 1 Mg(2+) ion per subunit.</text>
</comment>
<dbReference type="AlphaFoldDB" id="A0A1P8UJH9"/>
<feature type="binding site" evidence="10">
    <location>
        <position position="213"/>
    </location>
    <ligand>
        <name>Mg(2+)</name>
        <dbReference type="ChEBI" id="CHEBI:18420"/>
    </ligand>
</feature>
<evidence type="ECO:0000256" key="2">
    <source>
        <dbReference type="ARBA" id="ARBA00022532"/>
    </source>
</evidence>
<dbReference type="GO" id="GO:0004776">
    <property type="term" value="F:succinate-CoA ligase (GDP-forming) activity"/>
    <property type="evidence" value="ECO:0007669"/>
    <property type="project" value="RHEA"/>
</dbReference>
<dbReference type="GO" id="GO:0000287">
    <property type="term" value="F:magnesium ion binding"/>
    <property type="evidence" value="ECO:0007669"/>
    <property type="project" value="UniProtKB-UniRule"/>
</dbReference>
<dbReference type="InterPro" id="IPR005809">
    <property type="entry name" value="Succ_CoA_ligase-like_bsu"/>
</dbReference>
<feature type="binding site" evidence="10">
    <location>
        <position position="199"/>
    </location>
    <ligand>
        <name>Mg(2+)</name>
        <dbReference type="ChEBI" id="CHEBI:18420"/>
    </ligand>
</feature>
<evidence type="ECO:0000256" key="3">
    <source>
        <dbReference type="ARBA" id="ARBA00022598"/>
    </source>
</evidence>
<feature type="binding site" evidence="10">
    <location>
        <position position="107"/>
    </location>
    <ligand>
        <name>ATP</name>
        <dbReference type="ChEBI" id="CHEBI:30616"/>
    </ligand>
</feature>
<comment type="catalytic activity">
    <reaction evidence="9">
        <text>GTP + succinate + CoA = succinyl-CoA + GDP + phosphate</text>
        <dbReference type="Rhea" id="RHEA:22120"/>
        <dbReference type="ChEBI" id="CHEBI:30031"/>
        <dbReference type="ChEBI" id="CHEBI:37565"/>
        <dbReference type="ChEBI" id="CHEBI:43474"/>
        <dbReference type="ChEBI" id="CHEBI:57287"/>
        <dbReference type="ChEBI" id="CHEBI:57292"/>
        <dbReference type="ChEBI" id="CHEBI:58189"/>
    </reaction>
    <physiologicalReaction direction="right-to-left" evidence="9">
        <dbReference type="Rhea" id="RHEA:22122"/>
    </physiologicalReaction>
</comment>
<keyword evidence="4 10" id="KW-0479">Metal-binding</keyword>
<dbReference type="STRING" id="1765967.BW247_13340"/>
<evidence type="ECO:0000256" key="7">
    <source>
        <dbReference type="ARBA" id="ARBA00022842"/>
    </source>
</evidence>
<keyword evidence="3 10" id="KW-0436">Ligase</keyword>
<dbReference type="GO" id="GO:0004775">
    <property type="term" value="F:succinate-CoA ligase (ADP-forming) activity"/>
    <property type="evidence" value="ECO:0007669"/>
    <property type="project" value="UniProtKB-UniRule"/>
</dbReference>
<dbReference type="KEGG" id="afy:BW247_13340"/>
<dbReference type="PROSITE" id="PS01217">
    <property type="entry name" value="SUCCINYL_COA_LIG_3"/>
    <property type="match status" value="1"/>
</dbReference>
<dbReference type="InterPro" id="IPR013650">
    <property type="entry name" value="ATP-grasp_succ-CoA_synth-type"/>
</dbReference>
<evidence type="ECO:0000256" key="6">
    <source>
        <dbReference type="ARBA" id="ARBA00022840"/>
    </source>
</evidence>
<sequence>MNLHEYQAKDLFARYGVTVPGGTVVRAVDEVDAAIEQLGGAAWVAKAQVHAGGRGKAGGVRMAQGREALREAVGVLLGGTLITHQTGPDGLPIHAVLIESLTDISRELYVSLLVDRTRRRVAVVASAAGGMDIEQVAAETPDRILTEYVHPAAGLQAWQGRRLGFALELDARQASAFAGLLGQLYRLLLDSDASLIEINPLVVTADGALLALDAKVNIDDNALYRQPELAAVRDATQEDPRESRAREHALNYIHLSGSVGCMVNGAGLAMATMDLIKLCGGEPANFLDVGGGATAARVTEAFKLILSDTRVKVVLVNIFGGIVRCDLIAEGILQAIREVDVSVPVVVRLEGTRAEEGRAMLAGSDMNVVAAAELADAAQKAVDLAGQGAAA</sequence>
<dbReference type="EC" id="6.2.1.5" evidence="10"/>
<dbReference type="PIRSF" id="PIRSF001554">
    <property type="entry name" value="SucCS_beta"/>
    <property type="match status" value="1"/>
</dbReference>
<dbReference type="Gene3D" id="3.30.470.20">
    <property type="entry name" value="ATP-grasp fold, B domain"/>
    <property type="match status" value="1"/>
</dbReference>
<evidence type="ECO:0000256" key="9">
    <source>
        <dbReference type="ARBA" id="ARBA00052891"/>
    </source>
</evidence>
<organism evidence="12 13">
    <name type="scientific">Acidihalobacter ferrooxydans</name>
    <dbReference type="NCBI Taxonomy" id="1765967"/>
    <lineage>
        <taxon>Bacteria</taxon>
        <taxon>Pseudomonadati</taxon>
        <taxon>Pseudomonadota</taxon>
        <taxon>Gammaproteobacteria</taxon>
        <taxon>Chromatiales</taxon>
        <taxon>Ectothiorhodospiraceae</taxon>
        <taxon>Acidihalobacter</taxon>
    </lineage>
</organism>
<feature type="domain" description="ATP-grasp" evidence="11">
    <location>
        <begin position="9"/>
        <end position="227"/>
    </location>
</feature>
<dbReference type="FunFam" id="3.30.1490.20:FF:000002">
    <property type="entry name" value="Succinate--CoA ligase [ADP-forming] subunit beta"/>
    <property type="match status" value="1"/>
</dbReference>
<comment type="similarity">
    <text evidence="1 10">Belongs to the succinate/malate CoA ligase beta subunit family.</text>
</comment>
<accession>A0A1P8UJH9</accession>
<comment type="catalytic activity">
    <reaction evidence="8">
        <text>succinate + ATP + CoA = succinyl-CoA + ADP + phosphate</text>
        <dbReference type="Rhea" id="RHEA:17661"/>
        <dbReference type="ChEBI" id="CHEBI:30031"/>
        <dbReference type="ChEBI" id="CHEBI:30616"/>
        <dbReference type="ChEBI" id="CHEBI:43474"/>
        <dbReference type="ChEBI" id="CHEBI:57287"/>
        <dbReference type="ChEBI" id="CHEBI:57292"/>
        <dbReference type="ChEBI" id="CHEBI:456216"/>
        <dbReference type="EC" id="6.2.1.5"/>
    </reaction>
    <physiologicalReaction direction="right-to-left" evidence="8">
        <dbReference type="Rhea" id="RHEA:17663"/>
    </physiologicalReaction>
</comment>
<feature type="binding site" evidence="10">
    <location>
        <position position="102"/>
    </location>
    <ligand>
        <name>ATP</name>
        <dbReference type="ChEBI" id="CHEBI:30616"/>
    </ligand>
</feature>
<dbReference type="FunFam" id="3.30.470.20:FF:000002">
    <property type="entry name" value="Succinate--CoA ligase [ADP-forming] subunit beta"/>
    <property type="match status" value="1"/>
</dbReference>
<reference evidence="12 13" key="1">
    <citation type="submission" date="2017-01" db="EMBL/GenBank/DDBJ databases">
        <title>Draft sequence of Acidihalobacter ferrooxidans strain DSM 14175 (strain V8).</title>
        <authorList>
            <person name="Khaleque H.N."/>
            <person name="Ramsay J.P."/>
            <person name="Murphy R.J.T."/>
            <person name="Kaksonen A.H."/>
            <person name="Boxall N.J."/>
            <person name="Watkin E.L.J."/>
        </authorList>
    </citation>
    <scope>NUCLEOTIDE SEQUENCE [LARGE SCALE GENOMIC DNA]</scope>
    <source>
        <strain evidence="12 13">V8</strain>
    </source>
</reference>
<keyword evidence="2 10" id="KW-0816">Tricarboxylic acid cycle</keyword>
<dbReference type="Pfam" id="PF00549">
    <property type="entry name" value="Ligase_CoA"/>
    <property type="match status" value="1"/>
</dbReference>
<dbReference type="EMBL" id="CP019434">
    <property type="protein sequence ID" value="APZ43954.1"/>
    <property type="molecule type" value="Genomic_DNA"/>
</dbReference>
<comment type="subunit">
    <text evidence="10">Heterotetramer of two alpha and two beta subunits.</text>
</comment>
<dbReference type="PANTHER" id="PTHR11815:SF10">
    <property type="entry name" value="SUCCINATE--COA LIGASE [GDP-FORMING] SUBUNIT BETA, MITOCHONDRIAL"/>
    <property type="match status" value="1"/>
</dbReference>
<dbReference type="FunFam" id="3.40.50.261:FF:000001">
    <property type="entry name" value="Succinate--CoA ligase [ADP-forming] subunit beta"/>
    <property type="match status" value="1"/>
</dbReference>
<protein>
    <recommendedName>
        <fullName evidence="10">Succinate--CoA ligase [ADP-forming] subunit beta</fullName>
        <ecNumber evidence="10">6.2.1.5</ecNumber>
    </recommendedName>
    <alternativeName>
        <fullName evidence="10">Succinyl-CoA synthetase subunit beta</fullName>
        <shortName evidence="10">SCS-beta</shortName>
    </alternativeName>
</protein>
<dbReference type="GO" id="GO:0006099">
    <property type="term" value="P:tricarboxylic acid cycle"/>
    <property type="evidence" value="ECO:0007669"/>
    <property type="project" value="UniProtKB-UniRule"/>
</dbReference>
<feature type="binding site" evidence="10">
    <location>
        <position position="99"/>
    </location>
    <ligand>
        <name>ATP</name>
        <dbReference type="ChEBI" id="CHEBI:30616"/>
    </ligand>
</feature>
<comment type="pathway">
    <text evidence="10">Carbohydrate metabolism; tricarboxylic acid cycle; succinate from succinyl-CoA (ligase route): step 1/1.</text>
</comment>
<dbReference type="GO" id="GO:0005829">
    <property type="term" value="C:cytosol"/>
    <property type="evidence" value="ECO:0007669"/>
    <property type="project" value="TreeGrafter"/>
</dbReference>
<keyword evidence="5 10" id="KW-0547">Nucleotide-binding</keyword>
<dbReference type="UniPathway" id="UPA00223">
    <property type="reaction ID" value="UER00999"/>
</dbReference>
<dbReference type="RefSeq" id="WP_076837578.1">
    <property type="nucleotide sequence ID" value="NZ_CP019434.1"/>
</dbReference>
<feature type="binding site" evidence="10">
    <location>
        <begin position="53"/>
        <end position="55"/>
    </location>
    <ligand>
        <name>ATP</name>
        <dbReference type="ChEBI" id="CHEBI:30616"/>
    </ligand>
</feature>
<name>A0A1P8UJH9_9GAMM</name>
<feature type="binding site" evidence="10">
    <location>
        <position position="46"/>
    </location>
    <ligand>
        <name>ATP</name>
        <dbReference type="ChEBI" id="CHEBI:30616"/>
    </ligand>
</feature>
<dbReference type="HAMAP" id="MF_00558">
    <property type="entry name" value="Succ_CoA_beta"/>
    <property type="match status" value="1"/>
</dbReference>
<dbReference type="PROSITE" id="PS50975">
    <property type="entry name" value="ATP_GRASP"/>
    <property type="match status" value="1"/>
</dbReference>
<dbReference type="Proteomes" id="UP000243807">
    <property type="component" value="Chromosome"/>
</dbReference>
<dbReference type="InterPro" id="IPR013815">
    <property type="entry name" value="ATP_grasp_subdomain_1"/>
</dbReference>
<evidence type="ECO:0000256" key="8">
    <source>
        <dbReference type="ARBA" id="ARBA00050563"/>
    </source>
</evidence>
<evidence type="ECO:0000256" key="10">
    <source>
        <dbReference type="HAMAP-Rule" id="MF_00558"/>
    </source>
</evidence>
<keyword evidence="13" id="KW-1185">Reference proteome</keyword>
<dbReference type="InterPro" id="IPR016102">
    <property type="entry name" value="Succinyl-CoA_synth-like"/>
</dbReference>
<dbReference type="Gene3D" id="3.40.50.261">
    <property type="entry name" value="Succinyl-CoA synthetase domains"/>
    <property type="match status" value="1"/>
</dbReference>
<dbReference type="InterPro" id="IPR011761">
    <property type="entry name" value="ATP-grasp"/>
</dbReference>
<dbReference type="NCBIfam" id="TIGR01016">
    <property type="entry name" value="sucCoAbeta"/>
    <property type="match status" value="1"/>
</dbReference>
<dbReference type="GO" id="GO:0005524">
    <property type="term" value="F:ATP binding"/>
    <property type="evidence" value="ECO:0007669"/>
    <property type="project" value="UniProtKB-UniRule"/>
</dbReference>
<evidence type="ECO:0000256" key="5">
    <source>
        <dbReference type="ARBA" id="ARBA00022741"/>
    </source>
</evidence>
<feature type="binding site" evidence="10">
    <location>
        <position position="264"/>
    </location>
    <ligand>
        <name>substrate</name>
        <note>ligand shared with subunit alpha</note>
    </ligand>
</feature>
<feature type="binding site" evidence="10">
    <location>
        <begin position="321"/>
        <end position="323"/>
    </location>
    <ligand>
        <name>substrate</name>
        <note>ligand shared with subunit alpha</note>
    </ligand>
</feature>
<keyword evidence="7 10" id="KW-0460">Magnesium</keyword>